<dbReference type="InterPro" id="IPR002075">
    <property type="entry name" value="NTF2_dom"/>
</dbReference>
<evidence type="ECO:0000259" key="1">
    <source>
        <dbReference type="Pfam" id="PF02136"/>
    </source>
</evidence>
<evidence type="ECO:0000313" key="2">
    <source>
        <dbReference type="Proteomes" id="UP000046395"/>
    </source>
</evidence>
<accession>A0A5S6Q8U0</accession>
<name>A0A5S6Q8U0_TRIMR</name>
<dbReference type="WBParaSite" id="TMUE_1000003644.1">
    <property type="protein sequence ID" value="TMUE_1000003644.1"/>
    <property type="gene ID" value="WBGene00289616"/>
</dbReference>
<evidence type="ECO:0000313" key="3">
    <source>
        <dbReference type="WBParaSite" id="TMUE_1000003644.1"/>
    </source>
</evidence>
<protein>
    <submittedName>
        <fullName evidence="3">NTF2 domain-containing protein</fullName>
    </submittedName>
</protein>
<dbReference type="SUPFAM" id="SSF54427">
    <property type="entry name" value="NTF2-like"/>
    <property type="match status" value="1"/>
</dbReference>
<organism evidence="2 3">
    <name type="scientific">Trichuris muris</name>
    <name type="common">Mouse whipworm</name>
    <dbReference type="NCBI Taxonomy" id="70415"/>
    <lineage>
        <taxon>Eukaryota</taxon>
        <taxon>Metazoa</taxon>
        <taxon>Ecdysozoa</taxon>
        <taxon>Nematoda</taxon>
        <taxon>Enoplea</taxon>
        <taxon>Dorylaimia</taxon>
        <taxon>Trichinellida</taxon>
        <taxon>Trichuridae</taxon>
        <taxon>Trichuris</taxon>
    </lineage>
</organism>
<dbReference type="Gene3D" id="3.10.450.50">
    <property type="match status" value="1"/>
</dbReference>
<dbReference type="InterPro" id="IPR032710">
    <property type="entry name" value="NTF2-like_dom_sf"/>
</dbReference>
<dbReference type="Proteomes" id="UP000046395">
    <property type="component" value="Unassembled WGS sequence"/>
</dbReference>
<reference evidence="3" key="1">
    <citation type="submission" date="2019-12" db="UniProtKB">
        <authorList>
            <consortium name="WormBaseParasite"/>
        </authorList>
    </citation>
    <scope>IDENTIFICATION</scope>
</reference>
<dbReference type="Pfam" id="PF02136">
    <property type="entry name" value="NTF2"/>
    <property type="match status" value="1"/>
</dbReference>
<proteinExistence type="predicted"/>
<sequence>MSEETTRDMTLASNVATLFLRRYHRKNFYAHLGREAESLFLPDATLLFNGNKITSALTIGEFCRSVQQVSSEVVHCDAQIIRRGQVPPIVMTVLTVELDESVQDERHVHHTLVLAKTEGLYKIKSAILRHMVM</sequence>
<keyword evidence="2" id="KW-1185">Reference proteome</keyword>
<dbReference type="AlphaFoldDB" id="A0A5S6Q8U0"/>
<feature type="domain" description="Nuclear transport factor 2" evidence="1">
    <location>
        <begin position="27"/>
        <end position="129"/>
    </location>
</feature>